<dbReference type="GO" id="GO:0006508">
    <property type="term" value="P:proteolysis"/>
    <property type="evidence" value="ECO:0007669"/>
    <property type="project" value="UniProtKB-KW"/>
</dbReference>
<dbReference type="SUPFAM" id="SSF50156">
    <property type="entry name" value="PDZ domain-like"/>
    <property type="match status" value="1"/>
</dbReference>
<protein>
    <submittedName>
        <fullName evidence="6">Serine protease</fullName>
    </submittedName>
</protein>
<evidence type="ECO:0000259" key="5">
    <source>
        <dbReference type="SMART" id="SM00228"/>
    </source>
</evidence>
<evidence type="ECO:0000256" key="2">
    <source>
        <dbReference type="ARBA" id="ARBA00022670"/>
    </source>
</evidence>
<evidence type="ECO:0000256" key="1">
    <source>
        <dbReference type="ARBA" id="ARBA00010541"/>
    </source>
</evidence>
<dbReference type="InterPro" id="IPR009003">
    <property type="entry name" value="Peptidase_S1_PA"/>
</dbReference>
<dbReference type="Proteomes" id="UP000469346">
    <property type="component" value="Unassembled WGS sequence"/>
</dbReference>
<dbReference type="EMBL" id="JAAGRR010000013">
    <property type="protein sequence ID" value="NDY41684.1"/>
    <property type="molecule type" value="Genomic_DNA"/>
</dbReference>
<evidence type="ECO:0000313" key="6">
    <source>
        <dbReference type="EMBL" id="NDY41684.1"/>
    </source>
</evidence>
<keyword evidence="2 6" id="KW-0645">Protease</keyword>
<keyword evidence="7" id="KW-1185">Reference proteome</keyword>
<reference evidence="6 7" key="1">
    <citation type="submission" date="2020-02" db="EMBL/GenBank/DDBJ databases">
        <title>Comparative genomics of sulfur disproportionating microorganisms.</title>
        <authorList>
            <person name="Ward L.M."/>
            <person name="Bertran E."/>
            <person name="Johnston D.T."/>
        </authorList>
    </citation>
    <scope>NUCLEOTIDE SEQUENCE [LARGE SCALE GENOMIC DNA]</scope>
    <source>
        <strain evidence="6 7">DSM 100025</strain>
    </source>
</reference>
<gene>
    <name evidence="6" type="ORF">G3N55_02295</name>
</gene>
<feature type="signal peptide" evidence="4">
    <location>
        <begin position="1"/>
        <end position="26"/>
    </location>
</feature>
<sequence length="362" mass="37647">MTPHRLSPAVLAAVLAALLVPPPAAGLTPGEEATILLFRKAAAGVVNITSTQQEPGFAWHPVPEKGTGSGFVLDDHGHVVTSCGAVGDGQSLEVTTRDGRRWPARLVGADPATDIAVVEIRAPKKVLAGLPPLLLGQARDLAVGQRVWRVSDPFGEGPQLAEGLLAAKGRTLRTRAGLKIRGVLQTDIPVHPGAEGAPLLDSSGRVIGMCSLAFADTRALAGIGFAVSAEVLQRIVPGLLADGYVLHAWLGAEFETLSPALARLTGLPVERGAVLTRLFPQGPALDAGLRAGMKTVHLGNRTHRVGGDVIVAVDGKDVASAAALEEMIDGRKPGTEVTLTLYRDGRRTTAKVRVEERPAAAP</sequence>
<dbReference type="InterPro" id="IPR051201">
    <property type="entry name" value="Chloro_Bact_Ser_Proteases"/>
</dbReference>
<comment type="caution">
    <text evidence="6">The sequence shown here is derived from an EMBL/GenBank/DDBJ whole genome shotgun (WGS) entry which is preliminary data.</text>
</comment>
<feature type="domain" description="PDZ" evidence="5">
    <location>
        <begin position="248"/>
        <end position="345"/>
    </location>
</feature>
<dbReference type="Pfam" id="PF13180">
    <property type="entry name" value="PDZ_2"/>
    <property type="match status" value="1"/>
</dbReference>
<comment type="similarity">
    <text evidence="1">Belongs to the peptidase S1C family.</text>
</comment>
<keyword evidence="3" id="KW-0378">Hydrolase</keyword>
<dbReference type="InterPro" id="IPR036034">
    <property type="entry name" value="PDZ_sf"/>
</dbReference>
<proteinExistence type="inferred from homology"/>
<dbReference type="PRINTS" id="PR00834">
    <property type="entry name" value="PROTEASES2C"/>
</dbReference>
<evidence type="ECO:0000256" key="3">
    <source>
        <dbReference type="ARBA" id="ARBA00022801"/>
    </source>
</evidence>
<dbReference type="InterPro" id="IPR043504">
    <property type="entry name" value="Peptidase_S1_PA_chymotrypsin"/>
</dbReference>
<dbReference type="SMART" id="SM00228">
    <property type="entry name" value="PDZ"/>
    <property type="match status" value="1"/>
</dbReference>
<dbReference type="Gene3D" id="2.30.42.10">
    <property type="match status" value="1"/>
</dbReference>
<evidence type="ECO:0000313" key="7">
    <source>
        <dbReference type="Proteomes" id="UP000469346"/>
    </source>
</evidence>
<evidence type="ECO:0000256" key="4">
    <source>
        <dbReference type="SAM" id="SignalP"/>
    </source>
</evidence>
<dbReference type="InterPro" id="IPR001940">
    <property type="entry name" value="Peptidase_S1C"/>
</dbReference>
<dbReference type="CDD" id="cd06779">
    <property type="entry name" value="cpPDZ_Deg_HtrA-like"/>
    <property type="match status" value="1"/>
</dbReference>
<dbReference type="GO" id="GO:0004252">
    <property type="term" value="F:serine-type endopeptidase activity"/>
    <property type="evidence" value="ECO:0007669"/>
    <property type="project" value="InterPro"/>
</dbReference>
<dbReference type="Gene3D" id="2.40.10.10">
    <property type="entry name" value="Trypsin-like serine proteases"/>
    <property type="match status" value="2"/>
</dbReference>
<dbReference type="InterPro" id="IPR001478">
    <property type="entry name" value="PDZ"/>
</dbReference>
<dbReference type="AlphaFoldDB" id="A0A6N9TPL6"/>
<dbReference type="SUPFAM" id="SSF50494">
    <property type="entry name" value="Trypsin-like serine proteases"/>
    <property type="match status" value="1"/>
</dbReference>
<name>A0A6N9TPL6_DISTH</name>
<dbReference type="PANTHER" id="PTHR43343:SF3">
    <property type="entry name" value="PROTEASE DO-LIKE 8, CHLOROPLASTIC"/>
    <property type="match status" value="1"/>
</dbReference>
<accession>A0A6N9TPL6</accession>
<feature type="chain" id="PRO_5027049758" evidence="4">
    <location>
        <begin position="27"/>
        <end position="362"/>
    </location>
</feature>
<keyword evidence="4" id="KW-0732">Signal</keyword>
<dbReference type="Pfam" id="PF13365">
    <property type="entry name" value="Trypsin_2"/>
    <property type="match status" value="1"/>
</dbReference>
<dbReference type="RefSeq" id="WP_163297838.1">
    <property type="nucleotide sequence ID" value="NZ_JAAGRR010000013.1"/>
</dbReference>
<dbReference type="PANTHER" id="PTHR43343">
    <property type="entry name" value="PEPTIDASE S12"/>
    <property type="match status" value="1"/>
</dbReference>
<organism evidence="6 7">
    <name type="scientific">Dissulfurirhabdus thermomarina</name>
    <dbReference type="NCBI Taxonomy" id="1765737"/>
    <lineage>
        <taxon>Bacteria</taxon>
        <taxon>Deltaproteobacteria</taxon>
        <taxon>Dissulfurirhabdaceae</taxon>
        <taxon>Dissulfurirhabdus</taxon>
    </lineage>
</organism>